<accession>J4HSK6</accession>
<dbReference type="HOGENOM" id="CLU_463096_0_0_1"/>
<dbReference type="InParanoid" id="J4HSK6"/>
<feature type="compositionally biased region" description="Basic and acidic residues" evidence="1">
    <location>
        <begin position="43"/>
        <end position="66"/>
    </location>
</feature>
<dbReference type="InterPro" id="IPR037737">
    <property type="entry name" value="Srf1"/>
</dbReference>
<dbReference type="PANTHER" id="PTHR36819:SF1">
    <property type="entry name" value="REGULATOR OF PHOSPHOLIPASE D SRF1"/>
    <property type="match status" value="1"/>
</dbReference>
<name>J4HSK6_9APHY</name>
<feature type="transmembrane region" description="Helical" evidence="2">
    <location>
        <begin position="324"/>
        <end position="345"/>
    </location>
</feature>
<evidence type="ECO:0000313" key="4">
    <source>
        <dbReference type="Proteomes" id="UP000006352"/>
    </source>
</evidence>
<evidence type="ECO:0000313" key="3">
    <source>
        <dbReference type="EMBL" id="CCL98982.1"/>
    </source>
</evidence>
<evidence type="ECO:0000256" key="1">
    <source>
        <dbReference type="SAM" id="MobiDB-lite"/>
    </source>
</evidence>
<reference evidence="3 4" key="1">
    <citation type="journal article" date="2012" name="Appl. Environ. Microbiol.">
        <title>Short-read sequencing for genomic analysis of the brown rot fungus Fibroporia radiculosa.</title>
        <authorList>
            <person name="Tang J.D."/>
            <person name="Perkins A.D."/>
            <person name="Sonstegard T.S."/>
            <person name="Schroeder S.G."/>
            <person name="Burgess S.C."/>
            <person name="Diehl S.V."/>
        </authorList>
    </citation>
    <scope>NUCLEOTIDE SEQUENCE [LARGE SCALE GENOMIC DNA]</scope>
    <source>
        <strain evidence="3 4">TFFH 294</strain>
    </source>
</reference>
<proteinExistence type="predicted"/>
<dbReference type="GO" id="GO:0071944">
    <property type="term" value="C:cell periphery"/>
    <property type="evidence" value="ECO:0007669"/>
    <property type="project" value="TreeGrafter"/>
</dbReference>
<feature type="compositionally biased region" description="Polar residues" evidence="1">
    <location>
        <begin position="10"/>
        <end position="29"/>
    </location>
</feature>
<dbReference type="RefSeq" id="XP_012178265.1">
    <property type="nucleotide sequence ID" value="XM_012322875.1"/>
</dbReference>
<dbReference type="Proteomes" id="UP000006352">
    <property type="component" value="Unassembled WGS sequence"/>
</dbReference>
<dbReference type="EMBL" id="HE796909">
    <property type="protein sequence ID" value="CCL98982.1"/>
    <property type="molecule type" value="Genomic_DNA"/>
</dbReference>
<dbReference type="GeneID" id="24093893"/>
<feature type="region of interest" description="Disordered" evidence="1">
    <location>
        <begin position="1"/>
        <end position="66"/>
    </location>
</feature>
<gene>
    <name evidence="3" type="ORF">FIBRA_00990</name>
</gene>
<feature type="transmembrane region" description="Helical" evidence="2">
    <location>
        <begin position="244"/>
        <end position="269"/>
    </location>
</feature>
<organism evidence="3 4">
    <name type="scientific">Fibroporia radiculosa</name>
    <dbReference type="NCBI Taxonomy" id="599839"/>
    <lineage>
        <taxon>Eukaryota</taxon>
        <taxon>Fungi</taxon>
        <taxon>Dikarya</taxon>
        <taxon>Basidiomycota</taxon>
        <taxon>Agaricomycotina</taxon>
        <taxon>Agaricomycetes</taxon>
        <taxon>Polyporales</taxon>
        <taxon>Fibroporiaceae</taxon>
        <taxon>Fibroporia</taxon>
    </lineage>
</organism>
<keyword evidence="4" id="KW-1185">Reference proteome</keyword>
<keyword evidence="2" id="KW-0812">Transmembrane</keyword>
<protein>
    <submittedName>
        <fullName evidence="3">Uncharacterized protein</fullName>
    </submittedName>
</protein>
<keyword evidence="2" id="KW-0472">Membrane</keyword>
<evidence type="ECO:0000256" key="2">
    <source>
        <dbReference type="SAM" id="Phobius"/>
    </source>
</evidence>
<dbReference type="PANTHER" id="PTHR36819">
    <property type="entry name" value="REGULATOR OF PHOSPHOLIPASE D SRF1"/>
    <property type="match status" value="1"/>
</dbReference>
<feature type="transmembrane region" description="Helical" evidence="2">
    <location>
        <begin position="289"/>
        <end position="312"/>
    </location>
</feature>
<sequence length="589" mass="65129">MPPDGLRLPSSASVTSLTKPNSVRSTRAPPSTLKPVVTAPPWARDEPPSPTEGDRPTSSETIRHPLEYRVSDVTSYASSDIPEDPGPSRWWIFTRHRHSSSQTDQSVPLTSSPLRKGLREWDRSLSIPWLGTSNHQRSSEGSPVLYKGHENGLGSPFALERPLFAADPLHVDIPPPPSAPYTIAQNATPGWDTPWTARPLDLVSRGRPTHEDIGELPTMNGQADHNEKVGSWAKRKKRIRTYMIYNPYVPLLFRFINIAFTTAALAVAIRIRMIERENGVMGAVGSSPTLVVIFGSLTLVHVMIAIYVEYFGRPVGLWHTSSKLAYTLIEVVFICAWSAALALSFDNFFTSLIPCASDSNISWYSELPRPMIAGLTNNEGTVGDSICDDQLALICLNIRESQVSSYNDYILMSSTRATGISDELAKVALSVDIFTSGTLAKDAKKKMACSSASQTTKRGKESQYVQKWSGQDADPKNTTDLWIQIGYDDERRQHARLGDRDDEHVCIPWRPVARRVHGLWQPSSGARYDEDWADGASILIQGRLQLQGWLGRHARRGAPGQAEGLLGAYYADIGDSRRDLVMDSSYVTS</sequence>
<dbReference type="GO" id="GO:0000324">
    <property type="term" value="C:fungal-type vacuole"/>
    <property type="evidence" value="ECO:0007669"/>
    <property type="project" value="TreeGrafter"/>
</dbReference>
<keyword evidence="2" id="KW-1133">Transmembrane helix</keyword>
<dbReference type="OrthoDB" id="1436450at2759"/>
<dbReference type="AlphaFoldDB" id="J4HSK6"/>